<name>A0A2I2L1N9_9ACTN</name>
<dbReference type="Proteomes" id="UP000234331">
    <property type="component" value="Unassembled WGS sequence"/>
</dbReference>
<evidence type="ECO:0000313" key="2">
    <source>
        <dbReference type="EMBL" id="SNQ51818.1"/>
    </source>
</evidence>
<organism evidence="2 3">
    <name type="scientific">Frankia canadensis</name>
    <dbReference type="NCBI Taxonomy" id="1836972"/>
    <lineage>
        <taxon>Bacteria</taxon>
        <taxon>Bacillati</taxon>
        <taxon>Actinomycetota</taxon>
        <taxon>Actinomycetes</taxon>
        <taxon>Frankiales</taxon>
        <taxon>Frankiaceae</taxon>
        <taxon>Frankia</taxon>
    </lineage>
</organism>
<protein>
    <submittedName>
        <fullName evidence="2">Uncharacterized protein</fullName>
    </submittedName>
</protein>
<feature type="region of interest" description="Disordered" evidence="1">
    <location>
        <begin position="120"/>
        <end position="145"/>
    </location>
</feature>
<reference evidence="2 3" key="1">
    <citation type="submission" date="2017-06" db="EMBL/GenBank/DDBJ databases">
        <authorList>
            <person name="Kim H.J."/>
            <person name="Triplett B.A."/>
        </authorList>
    </citation>
    <scope>NUCLEOTIDE SEQUENCE [LARGE SCALE GENOMIC DNA]</scope>
    <source>
        <strain evidence="2">FRACA_ARgP5</strain>
    </source>
</reference>
<keyword evidence="3" id="KW-1185">Reference proteome</keyword>
<dbReference type="AlphaFoldDB" id="A0A2I2L1N9"/>
<evidence type="ECO:0000313" key="3">
    <source>
        <dbReference type="Proteomes" id="UP000234331"/>
    </source>
</evidence>
<dbReference type="OrthoDB" id="3207674at2"/>
<proteinExistence type="predicted"/>
<accession>A0A2I2L1N9</accession>
<dbReference type="EMBL" id="FZMO01000549">
    <property type="protein sequence ID" value="SNQ51818.1"/>
    <property type="molecule type" value="Genomic_DNA"/>
</dbReference>
<dbReference type="RefSeq" id="WP_101836005.1">
    <property type="nucleotide sequence ID" value="NZ_FZMO01000549.1"/>
</dbReference>
<evidence type="ECO:0000256" key="1">
    <source>
        <dbReference type="SAM" id="MobiDB-lite"/>
    </source>
</evidence>
<gene>
    <name evidence="2" type="ORF">FRACA_810009</name>
</gene>
<sequence length="145" mass="14850">MGEIGLPSAREMIASEGAGVISEAQSPLALEGRLRIADRSGAVVLAPGAPRERVDVGGTVRRNEFGDIFNAAAGHWKPVGPPSAAGCPRPCISLDDRPLDDRPRHVGGDGCAPLVVGAARPVDGAMPGPAQGRRGPYRNDGISQG</sequence>